<dbReference type="RefSeq" id="WP_248413240.1">
    <property type="nucleotide sequence ID" value="NZ_JALPQF010000011.1"/>
</dbReference>
<evidence type="ECO:0000256" key="11">
    <source>
        <dbReference type="ARBA" id="ARBA00023098"/>
    </source>
</evidence>
<keyword evidence="15" id="KW-1185">Reference proteome</keyword>
<evidence type="ECO:0000256" key="13">
    <source>
        <dbReference type="HAMAP-Rule" id="MF_00409"/>
    </source>
</evidence>
<feature type="binding site" evidence="13">
    <location>
        <begin position="47"/>
        <end position="54"/>
    </location>
    <ligand>
        <name>ATP</name>
        <dbReference type="ChEBI" id="CHEBI:30616"/>
    </ligand>
</feature>
<evidence type="ECO:0000256" key="7">
    <source>
        <dbReference type="ARBA" id="ARBA00022679"/>
    </source>
</evidence>
<comment type="caution">
    <text evidence="14">The sequence shown here is derived from an EMBL/GenBank/DDBJ whole genome shotgun (WGS) entry which is preliminary data.</text>
</comment>
<dbReference type="Proteomes" id="UP001203687">
    <property type="component" value="Unassembled WGS sequence"/>
</dbReference>
<keyword evidence="9 13" id="KW-0418">Kinase</keyword>
<dbReference type="PANTHER" id="PTHR42724:SF1">
    <property type="entry name" value="TETRAACYLDISACCHARIDE 4'-KINASE, MITOCHONDRIAL-RELATED"/>
    <property type="match status" value="1"/>
</dbReference>
<gene>
    <name evidence="13 14" type="primary">lpxK</name>
    <name evidence="14" type="ORF">MUY34_11630</name>
</gene>
<evidence type="ECO:0000256" key="9">
    <source>
        <dbReference type="ARBA" id="ARBA00022777"/>
    </source>
</evidence>
<accession>A0ABT0HA97</accession>
<dbReference type="InterPro" id="IPR003758">
    <property type="entry name" value="LpxK"/>
</dbReference>
<keyword evidence="6 13" id="KW-0441">Lipid A biosynthesis</keyword>
<dbReference type="Pfam" id="PF02606">
    <property type="entry name" value="LpxK"/>
    <property type="match status" value="1"/>
</dbReference>
<dbReference type="EMBL" id="JALPQF010000011">
    <property type="protein sequence ID" value="MCK8481278.1"/>
    <property type="molecule type" value="Genomic_DNA"/>
</dbReference>
<name>A0ABT0HA97_9FLAO</name>
<evidence type="ECO:0000256" key="6">
    <source>
        <dbReference type="ARBA" id="ARBA00022556"/>
    </source>
</evidence>
<comment type="pathway">
    <text evidence="2 13">Glycolipid biosynthesis; lipid IV(A) biosynthesis; lipid IV(A) from (3R)-3-hydroxytetradecanoyl-[acyl-carrier-protein] and UDP-N-acetyl-alpha-D-glucosamine: step 6/6.</text>
</comment>
<evidence type="ECO:0000313" key="15">
    <source>
        <dbReference type="Proteomes" id="UP001203687"/>
    </source>
</evidence>
<comment type="similarity">
    <text evidence="13">Belongs to the LpxK family.</text>
</comment>
<evidence type="ECO:0000256" key="1">
    <source>
        <dbReference type="ARBA" id="ARBA00002274"/>
    </source>
</evidence>
<organism evidence="14 15">
    <name type="scientific">Psychroserpens algicola</name>
    <dbReference type="NCBI Taxonomy" id="1719034"/>
    <lineage>
        <taxon>Bacteria</taxon>
        <taxon>Pseudomonadati</taxon>
        <taxon>Bacteroidota</taxon>
        <taxon>Flavobacteriia</taxon>
        <taxon>Flavobacteriales</taxon>
        <taxon>Flavobacteriaceae</taxon>
        <taxon>Psychroserpens</taxon>
    </lineage>
</organism>
<dbReference type="NCBIfam" id="TIGR00682">
    <property type="entry name" value="lpxK"/>
    <property type="match status" value="1"/>
</dbReference>
<sequence>MKLLRKILFPIVPIYFGITWLRNKFYNLGWMSSRSYDFPIICVGNLSTGGTGKTPTIEYLIRVLKEKHKVATLSRGYKRESSGFIIADDNATAKTIGDEPFQFYKKFDDVVVSVDANRQHGISQLLSKVQPDVILLDDAFQHRKVRAGLNILLTSYGNLYVDDIVLPTGDLREPRAGAKRADMILVTKCPQSLSVSEKERIKNKLKPLSHQSVYFSSIFYSEDVCNEHERFSLTQLKGKQVTLVTGIANPQPLLDYLTAKSIAFEHLKYQDHHSFSVSEIETLKQKEIVLTTEKDYVRLRGEFLSQTSSIYYLPIRFQIDNHNAFEQQVTSFVGSN</sequence>
<keyword evidence="7 13" id="KW-0808">Transferase</keyword>
<dbReference type="SUPFAM" id="SSF52540">
    <property type="entry name" value="P-loop containing nucleoside triphosphate hydrolases"/>
    <property type="match status" value="1"/>
</dbReference>
<keyword evidence="8 13" id="KW-0547">Nucleotide-binding</keyword>
<evidence type="ECO:0000256" key="4">
    <source>
        <dbReference type="ARBA" id="ARBA00016436"/>
    </source>
</evidence>
<evidence type="ECO:0000256" key="10">
    <source>
        <dbReference type="ARBA" id="ARBA00022840"/>
    </source>
</evidence>
<reference evidence="14" key="1">
    <citation type="submission" date="2022-04" db="EMBL/GenBank/DDBJ databases">
        <authorList>
            <person name="Ren T."/>
        </authorList>
    </citation>
    <scope>NUCLEOTIDE SEQUENCE</scope>
    <source>
        <strain evidence="14">F63249</strain>
    </source>
</reference>
<protein>
    <recommendedName>
        <fullName evidence="4 13">Tetraacyldisaccharide 4'-kinase</fullName>
        <ecNumber evidence="3 13">2.7.1.130</ecNumber>
    </recommendedName>
    <alternativeName>
        <fullName evidence="12 13">Lipid A 4'-kinase</fullName>
    </alternativeName>
</protein>
<proteinExistence type="inferred from homology"/>
<evidence type="ECO:0000256" key="3">
    <source>
        <dbReference type="ARBA" id="ARBA00012071"/>
    </source>
</evidence>
<dbReference type="PANTHER" id="PTHR42724">
    <property type="entry name" value="TETRAACYLDISACCHARIDE 4'-KINASE"/>
    <property type="match status" value="1"/>
</dbReference>
<keyword evidence="11 13" id="KW-0443">Lipid metabolism</keyword>
<comment type="catalytic activity">
    <reaction evidence="13">
        <text>a lipid A disaccharide + ATP = a lipid IVA + ADP + H(+)</text>
        <dbReference type="Rhea" id="RHEA:67840"/>
        <dbReference type="ChEBI" id="CHEBI:15378"/>
        <dbReference type="ChEBI" id="CHEBI:30616"/>
        <dbReference type="ChEBI" id="CHEBI:176343"/>
        <dbReference type="ChEBI" id="CHEBI:176425"/>
        <dbReference type="ChEBI" id="CHEBI:456216"/>
        <dbReference type="EC" id="2.7.1.130"/>
    </reaction>
</comment>
<evidence type="ECO:0000256" key="5">
    <source>
        <dbReference type="ARBA" id="ARBA00022516"/>
    </source>
</evidence>
<evidence type="ECO:0000313" key="14">
    <source>
        <dbReference type="EMBL" id="MCK8481278.1"/>
    </source>
</evidence>
<dbReference type="HAMAP" id="MF_00409">
    <property type="entry name" value="LpxK"/>
    <property type="match status" value="1"/>
</dbReference>
<dbReference type="EC" id="2.7.1.130" evidence="3 13"/>
<evidence type="ECO:0000256" key="12">
    <source>
        <dbReference type="ARBA" id="ARBA00029757"/>
    </source>
</evidence>
<evidence type="ECO:0000256" key="8">
    <source>
        <dbReference type="ARBA" id="ARBA00022741"/>
    </source>
</evidence>
<dbReference type="InterPro" id="IPR027417">
    <property type="entry name" value="P-loop_NTPase"/>
</dbReference>
<comment type="function">
    <text evidence="1 13">Transfers the gamma-phosphate of ATP to the 4'-position of a tetraacyldisaccharide 1-phosphate intermediate (termed DS-1-P) to form tetraacyldisaccharide 1,4'-bis-phosphate (lipid IVA).</text>
</comment>
<keyword evidence="5 13" id="KW-0444">Lipid biosynthesis</keyword>
<keyword evidence="10 13" id="KW-0067">ATP-binding</keyword>
<dbReference type="GO" id="GO:0009029">
    <property type="term" value="F:lipid-A 4'-kinase activity"/>
    <property type="evidence" value="ECO:0007669"/>
    <property type="project" value="UniProtKB-EC"/>
</dbReference>
<evidence type="ECO:0000256" key="2">
    <source>
        <dbReference type="ARBA" id="ARBA00004870"/>
    </source>
</evidence>